<dbReference type="EMBL" id="MKIP01000025">
    <property type="protein sequence ID" value="OLP62412.1"/>
    <property type="molecule type" value="Genomic_DNA"/>
</dbReference>
<keyword evidence="2" id="KW-1185">Reference proteome</keyword>
<protein>
    <submittedName>
        <fullName evidence="1">Uncharacterized protein</fullName>
    </submittedName>
</protein>
<comment type="caution">
    <text evidence="1">The sequence shown here is derived from an EMBL/GenBank/DDBJ whole genome shotgun (WGS) entry which is preliminary data.</text>
</comment>
<sequence length="459" mass="51900">MSICICVSGQIRAPDASFRNLLEATKGSDVTFVFSVWSKIGRRSDGFVSSAQLFRMFDIDVCWAMTWSWLSRRITDFSPEIFHYVEAQADIQARTPVADLIRGYFPDAVIDVEQPDELDLSFNEVRQDMNSLRMLYKVWRANEIKRKIEARTGKKFDYVVRMRSDFRLNYLDEDLIRRKCTDTHIFVDGRIPGTLWADDSLAIGTSEAIDIYASLFGRAISERSRWDYIHRDLARHLEENSISFSVYGHHGYITPDKTLTLVETIACLQKQQASGHSWTGVQEISLLSLETINHIRRGKHSLAEQSLAKAIEVCASESLQCDGLLFSAALLEGKIGNVAQALVLIVLSSASRRAIDADQHWEVSRRVVKLCVRLEDLLAVDNPAGFADETVEGMTVKSASLGQLLALARKQLGQDLPEAFSTQFRTLISTAAFEHFLQLEDASRRSALVKLRERTLRLN</sequence>
<accession>A0A1Q9B329</accession>
<dbReference type="AlphaFoldDB" id="A0A1Q9B329"/>
<dbReference type="Proteomes" id="UP000186364">
    <property type="component" value="Unassembled WGS sequence"/>
</dbReference>
<reference evidence="1 2" key="1">
    <citation type="submission" date="2016-09" db="EMBL/GenBank/DDBJ databases">
        <title>Rhizobium sp. nov., a novel species isolated from the rice rhizosphere.</title>
        <authorList>
            <person name="Zhao J."/>
            <person name="Zhang X."/>
        </authorList>
    </citation>
    <scope>NUCLEOTIDE SEQUENCE [LARGE SCALE GENOMIC DNA]</scope>
    <source>
        <strain evidence="1 2">1.7048</strain>
    </source>
</reference>
<dbReference type="OrthoDB" id="7360866at2"/>
<proteinExistence type="predicted"/>
<organism evidence="1 2">
    <name type="scientific">Xaviernesmea oryzae</name>
    <dbReference type="NCBI Taxonomy" id="464029"/>
    <lineage>
        <taxon>Bacteria</taxon>
        <taxon>Pseudomonadati</taxon>
        <taxon>Pseudomonadota</taxon>
        <taxon>Alphaproteobacteria</taxon>
        <taxon>Hyphomicrobiales</taxon>
        <taxon>Rhizobiaceae</taxon>
        <taxon>Rhizobium/Agrobacterium group</taxon>
        <taxon>Xaviernesmea</taxon>
    </lineage>
</organism>
<evidence type="ECO:0000313" key="1">
    <source>
        <dbReference type="EMBL" id="OLP62412.1"/>
    </source>
</evidence>
<name>A0A1Q9B329_9HYPH</name>
<gene>
    <name evidence="1" type="ORF">BJF93_22365</name>
</gene>
<evidence type="ECO:0000313" key="2">
    <source>
        <dbReference type="Proteomes" id="UP000186364"/>
    </source>
</evidence>
<dbReference type="RefSeq" id="WP_075625522.1">
    <property type="nucleotide sequence ID" value="NZ_FOAM01000021.1"/>
</dbReference>